<proteinExistence type="predicted"/>
<reference evidence="1" key="1">
    <citation type="submission" date="2021-06" db="EMBL/GenBank/DDBJ databases">
        <authorList>
            <person name="Kallberg Y."/>
            <person name="Tangrot J."/>
            <person name="Rosling A."/>
        </authorList>
    </citation>
    <scope>NUCLEOTIDE SEQUENCE</scope>
    <source>
        <strain evidence="1">IL203A</strain>
    </source>
</reference>
<feature type="non-terminal residue" evidence="1">
    <location>
        <position position="1"/>
    </location>
</feature>
<name>A0ACA9MIC7_9GLOM</name>
<dbReference type="EMBL" id="CAJVPU010008108">
    <property type="protein sequence ID" value="CAG8580214.1"/>
    <property type="molecule type" value="Genomic_DNA"/>
</dbReference>
<evidence type="ECO:0000313" key="1">
    <source>
        <dbReference type="EMBL" id="CAG8580214.1"/>
    </source>
</evidence>
<sequence>PDVQEPTSEEIAYLIVNIKVRNSESVSSLHNLSTSYFITNDYLN</sequence>
<evidence type="ECO:0000313" key="2">
    <source>
        <dbReference type="Proteomes" id="UP000789702"/>
    </source>
</evidence>
<gene>
    <name evidence="1" type="ORF">DHETER_LOCUS6436</name>
</gene>
<accession>A0ACA9MIC7</accession>
<dbReference type="Proteomes" id="UP000789702">
    <property type="component" value="Unassembled WGS sequence"/>
</dbReference>
<protein>
    <submittedName>
        <fullName evidence="1">6249_t:CDS:1</fullName>
    </submittedName>
</protein>
<comment type="caution">
    <text evidence="1">The sequence shown here is derived from an EMBL/GenBank/DDBJ whole genome shotgun (WGS) entry which is preliminary data.</text>
</comment>
<organism evidence="1 2">
    <name type="scientific">Dentiscutata heterogama</name>
    <dbReference type="NCBI Taxonomy" id="1316150"/>
    <lineage>
        <taxon>Eukaryota</taxon>
        <taxon>Fungi</taxon>
        <taxon>Fungi incertae sedis</taxon>
        <taxon>Mucoromycota</taxon>
        <taxon>Glomeromycotina</taxon>
        <taxon>Glomeromycetes</taxon>
        <taxon>Diversisporales</taxon>
        <taxon>Gigasporaceae</taxon>
        <taxon>Dentiscutata</taxon>
    </lineage>
</organism>
<keyword evidence="2" id="KW-1185">Reference proteome</keyword>